<gene>
    <name evidence="2" type="ORF">BKA59DRAFT_523987</name>
</gene>
<evidence type="ECO:0000313" key="2">
    <source>
        <dbReference type="EMBL" id="KAH7251056.1"/>
    </source>
</evidence>
<dbReference type="OrthoDB" id="4972407at2759"/>
<evidence type="ECO:0000256" key="1">
    <source>
        <dbReference type="SAM" id="SignalP"/>
    </source>
</evidence>
<evidence type="ECO:0000313" key="3">
    <source>
        <dbReference type="Proteomes" id="UP000813427"/>
    </source>
</evidence>
<protein>
    <submittedName>
        <fullName evidence="2">Uncharacterized protein</fullName>
    </submittedName>
</protein>
<feature type="chain" id="PRO_5035480393" evidence="1">
    <location>
        <begin position="20"/>
        <end position="144"/>
    </location>
</feature>
<sequence>MHFLTTVITALAACQSASAWSLAIANTHDGTIQSGGNPPQLRRILSQDVKTSACSVFGQGLPGVGCEQETMDGESPQGCVGDFETNSLTPQFGTSCTFYKNPDCSGDEKTVERTRSEGILTEDNAQGFTAFKCWDNGAFVPWKA</sequence>
<organism evidence="2 3">
    <name type="scientific">Fusarium tricinctum</name>
    <dbReference type="NCBI Taxonomy" id="61284"/>
    <lineage>
        <taxon>Eukaryota</taxon>
        <taxon>Fungi</taxon>
        <taxon>Dikarya</taxon>
        <taxon>Ascomycota</taxon>
        <taxon>Pezizomycotina</taxon>
        <taxon>Sordariomycetes</taxon>
        <taxon>Hypocreomycetidae</taxon>
        <taxon>Hypocreales</taxon>
        <taxon>Nectriaceae</taxon>
        <taxon>Fusarium</taxon>
        <taxon>Fusarium tricinctum species complex</taxon>
    </lineage>
</organism>
<reference evidence="2" key="1">
    <citation type="journal article" date="2021" name="Nat. Commun.">
        <title>Genetic determinants of endophytism in the Arabidopsis root mycobiome.</title>
        <authorList>
            <person name="Mesny F."/>
            <person name="Miyauchi S."/>
            <person name="Thiergart T."/>
            <person name="Pickel B."/>
            <person name="Atanasova L."/>
            <person name="Karlsson M."/>
            <person name="Huettel B."/>
            <person name="Barry K.W."/>
            <person name="Haridas S."/>
            <person name="Chen C."/>
            <person name="Bauer D."/>
            <person name="Andreopoulos W."/>
            <person name="Pangilinan J."/>
            <person name="LaButti K."/>
            <person name="Riley R."/>
            <person name="Lipzen A."/>
            <person name="Clum A."/>
            <person name="Drula E."/>
            <person name="Henrissat B."/>
            <person name="Kohler A."/>
            <person name="Grigoriev I.V."/>
            <person name="Martin F.M."/>
            <person name="Hacquard S."/>
        </authorList>
    </citation>
    <scope>NUCLEOTIDE SEQUENCE</scope>
    <source>
        <strain evidence="2">MPI-SDFR-AT-0068</strain>
    </source>
</reference>
<feature type="signal peptide" evidence="1">
    <location>
        <begin position="1"/>
        <end position="19"/>
    </location>
</feature>
<comment type="caution">
    <text evidence="2">The sequence shown here is derived from an EMBL/GenBank/DDBJ whole genome shotgun (WGS) entry which is preliminary data.</text>
</comment>
<proteinExistence type="predicted"/>
<dbReference type="EMBL" id="JAGPXF010000003">
    <property type="protein sequence ID" value="KAH7251056.1"/>
    <property type="molecule type" value="Genomic_DNA"/>
</dbReference>
<dbReference type="AlphaFoldDB" id="A0A8K0WDE3"/>
<dbReference type="Proteomes" id="UP000813427">
    <property type="component" value="Unassembled WGS sequence"/>
</dbReference>
<keyword evidence="1" id="KW-0732">Signal</keyword>
<name>A0A8K0WDE3_9HYPO</name>
<accession>A0A8K0WDE3</accession>
<keyword evidence="3" id="KW-1185">Reference proteome</keyword>